<name>A0ABP7WZ02_9GAMM</name>
<organism evidence="1 2">
    <name type="scientific">Zhongshania borealis</name>
    <dbReference type="NCBI Taxonomy" id="889488"/>
    <lineage>
        <taxon>Bacteria</taxon>
        <taxon>Pseudomonadati</taxon>
        <taxon>Pseudomonadota</taxon>
        <taxon>Gammaproteobacteria</taxon>
        <taxon>Cellvibrionales</taxon>
        <taxon>Spongiibacteraceae</taxon>
        <taxon>Zhongshania</taxon>
    </lineage>
</organism>
<evidence type="ECO:0008006" key="3">
    <source>
        <dbReference type="Google" id="ProtNLM"/>
    </source>
</evidence>
<dbReference type="InterPro" id="IPR009367">
    <property type="entry name" value="Elm1-like"/>
</dbReference>
<gene>
    <name evidence="1" type="ORF">GCM10022414_26410</name>
</gene>
<sequence length="307" mass="33190">MAALRVWVITDGRLGHLNQLKGLIARLQSKAEVTVSWLNIAEQGFAYTGRHELKKQFSAEQLPDWIVGAGSRTHLPMLWLKWLTGGRALVLMRPSWPLLLFDAICMPLHDSPPARKNVLATQGVINHIVPVTSGRDSARGLILLGGINKHFAWDNEAILAQLERISAAAPGVVWLVSDSPRTPAGLLAQVEGLGAANIETIAYQQTGPGWLQANLTKVGQAWVTCDSVSMVYESISSGANTGLLALPPLRKSRVTKSMAQVLATGLASDVATADLHNMLPPAAYPLWEADRAADWLLQLASNAQRKV</sequence>
<proteinExistence type="predicted"/>
<comment type="caution">
    <text evidence="1">The sequence shown here is derived from an EMBL/GenBank/DDBJ whole genome shotgun (WGS) entry which is preliminary data.</text>
</comment>
<dbReference type="RefSeq" id="WP_344936767.1">
    <property type="nucleotide sequence ID" value="NZ_BAABDM010000005.1"/>
</dbReference>
<keyword evidence="2" id="KW-1185">Reference proteome</keyword>
<evidence type="ECO:0000313" key="1">
    <source>
        <dbReference type="EMBL" id="GAA4099826.1"/>
    </source>
</evidence>
<dbReference type="Proteomes" id="UP001500392">
    <property type="component" value="Unassembled WGS sequence"/>
</dbReference>
<dbReference type="EMBL" id="BAABDM010000005">
    <property type="protein sequence ID" value="GAA4099826.1"/>
    <property type="molecule type" value="Genomic_DNA"/>
</dbReference>
<accession>A0ABP7WZ02</accession>
<evidence type="ECO:0000313" key="2">
    <source>
        <dbReference type="Proteomes" id="UP001500392"/>
    </source>
</evidence>
<reference evidence="2" key="1">
    <citation type="journal article" date="2019" name="Int. J. Syst. Evol. Microbiol.">
        <title>The Global Catalogue of Microorganisms (GCM) 10K type strain sequencing project: providing services to taxonomists for standard genome sequencing and annotation.</title>
        <authorList>
            <consortium name="The Broad Institute Genomics Platform"/>
            <consortium name="The Broad Institute Genome Sequencing Center for Infectious Disease"/>
            <person name="Wu L."/>
            <person name="Ma J."/>
        </authorList>
    </citation>
    <scope>NUCLEOTIDE SEQUENCE [LARGE SCALE GENOMIC DNA]</scope>
    <source>
        <strain evidence="2">JCM 17304</strain>
    </source>
</reference>
<dbReference type="Pfam" id="PF06258">
    <property type="entry name" value="Mito_fiss_Elm1"/>
    <property type="match status" value="1"/>
</dbReference>
<protein>
    <recommendedName>
        <fullName evidence="3">Nucleoside-diphosphate sugar epimerase</fullName>
    </recommendedName>
</protein>